<organism evidence="2 3">
    <name type="scientific">Rangifer tarandus platyrhynchus</name>
    <name type="common">Svalbard reindeer</name>
    <dbReference type="NCBI Taxonomy" id="3082113"/>
    <lineage>
        <taxon>Eukaryota</taxon>
        <taxon>Metazoa</taxon>
        <taxon>Chordata</taxon>
        <taxon>Craniata</taxon>
        <taxon>Vertebrata</taxon>
        <taxon>Euteleostomi</taxon>
        <taxon>Mammalia</taxon>
        <taxon>Eutheria</taxon>
        <taxon>Laurasiatheria</taxon>
        <taxon>Artiodactyla</taxon>
        <taxon>Ruminantia</taxon>
        <taxon>Pecora</taxon>
        <taxon>Cervidae</taxon>
        <taxon>Odocoileinae</taxon>
        <taxon>Rangifer</taxon>
    </lineage>
</organism>
<evidence type="ECO:0000256" key="1">
    <source>
        <dbReference type="SAM" id="MobiDB-lite"/>
    </source>
</evidence>
<evidence type="ECO:0000313" key="3">
    <source>
        <dbReference type="Proteomes" id="UP001176941"/>
    </source>
</evidence>
<dbReference type="Proteomes" id="UP001176941">
    <property type="component" value="Chromosome 31"/>
</dbReference>
<gene>
    <name evidence="2" type="ORF">MRATA1EN1_LOCUS20505</name>
</gene>
<protein>
    <submittedName>
        <fullName evidence="2">Uncharacterized protein</fullName>
    </submittedName>
</protein>
<dbReference type="EMBL" id="OX459967">
    <property type="protein sequence ID" value="CAI9171543.1"/>
    <property type="molecule type" value="Genomic_DNA"/>
</dbReference>
<evidence type="ECO:0000313" key="2">
    <source>
        <dbReference type="EMBL" id="CAI9171543.1"/>
    </source>
</evidence>
<proteinExistence type="predicted"/>
<keyword evidence="3" id="KW-1185">Reference proteome</keyword>
<name>A0ABN8ZG21_RANTA</name>
<feature type="region of interest" description="Disordered" evidence="1">
    <location>
        <begin position="1"/>
        <end position="46"/>
    </location>
</feature>
<sequence length="103" mass="10806">MAAARRALPDQLAFSEVQRGQDARPGPGEAVAPSLASGDSGHLSQHRVHCPHLLQLSMESSGALAVKAQGSDVTPCHAWRTDSAGEADRATPIALAPVVRMFR</sequence>
<reference evidence="2" key="1">
    <citation type="submission" date="2023-04" db="EMBL/GenBank/DDBJ databases">
        <authorList>
            <consortium name="ELIXIR-Norway"/>
        </authorList>
    </citation>
    <scope>NUCLEOTIDE SEQUENCE [LARGE SCALE GENOMIC DNA]</scope>
</reference>
<accession>A0ABN8ZG21</accession>